<proteinExistence type="inferred from homology"/>
<dbReference type="Pfam" id="PF03845">
    <property type="entry name" value="Spore_permease"/>
    <property type="match status" value="1"/>
</dbReference>
<evidence type="ECO:0000256" key="6">
    <source>
        <dbReference type="ARBA" id="ARBA00022989"/>
    </source>
</evidence>
<gene>
    <name evidence="9" type="ORF">A8F95_07560</name>
</gene>
<feature type="transmembrane region" description="Helical" evidence="8">
    <location>
        <begin position="302"/>
        <end position="320"/>
    </location>
</feature>
<accession>A0A1B9ATK8</accession>
<evidence type="ECO:0000256" key="3">
    <source>
        <dbReference type="ARBA" id="ARBA00022448"/>
    </source>
</evidence>
<evidence type="ECO:0000256" key="5">
    <source>
        <dbReference type="ARBA" id="ARBA00022692"/>
    </source>
</evidence>
<feature type="transmembrane region" description="Helical" evidence="8">
    <location>
        <begin position="117"/>
        <end position="134"/>
    </location>
</feature>
<evidence type="ECO:0000256" key="2">
    <source>
        <dbReference type="ARBA" id="ARBA00007998"/>
    </source>
</evidence>
<dbReference type="PANTHER" id="PTHR34975">
    <property type="entry name" value="SPORE GERMINATION PROTEIN A2"/>
    <property type="match status" value="1"/>
</dbReference>
<comment type="similarity">
    <text evidence="2">Belongs to the amino acid-polyamine-organocation (APC) superfamily. Spore germination protein (SGP) (TC 2.A.3.9) family.</text>
</comment>
<evidence type="ECO:0000256" key="8">
    <source>
        <dbReference type="SAM" id="Phobius"/>
    </source>
</evidence>
<comment type="caution">
    <text evidence="9">The sequence shown here is derived from an EMBL/GenBank/DDBJ whole genome shotgun (WGS) entry which is preliminary data.</text>
</comment>
<evidence type="ECO:0000313" key="10">
    <source>
        <dbReference type="Proteomes" id="UP000092578"/>
    </source>
</evidence>
<evidence type="ECO:0000313" key="9">
    <source>
        <dbReference type="EMBL" id="OCA87119.1"/>
    </source>
</evidence>
<sequence>MQKADSITPFQLILLAMTAIGLKNHVFAISPLIQTAGRDAWIAVLITMILAFLWIPLFLYVQKKTNRQPLLQWLRATIGDKATIVLAFVLIGYLIVMAAVTLRETITWANVMFLPETPAFFLVILFIFVCWVMGTTNLRTLSILNIFLLFFIIIFGFFVAIANIQYKNYFLLLPILEHGYAPIMKSLIFQASGVAEIFIFLLLQHKLDASLRVRHYAAMIIILTVLTTGPLIGAIVEFGPIEAAKQRFPAYEEWGLVSLGSFIEHLDFLSIYQWMSGAFIRISLILILMKELLLIKTERKKNITLTFLSLGIAGLVLIPITDFTFSKWLTTIFLPASFWFFSAAIILFVILAIFYGRKKRGSTNENKKDPIKES</sequence>
<keyword evidence="7 8" id="KW-0472">Membrane</keyword>
<feature type="transmembrane region" description="Helical" evidence="8">
    <location>
        <begin position="146"/>
        <end position="166"/>
    </location>
</feature>
<dbReference type="EMBL" id="MAYT01000023">
    <property type="protein sequence ID" value="OCA87119.1"/>
    <property type="molecule type" value="Genomic_DNA"/>
</dbReference>
<keyword evidence="6 8" id="KW-1133">Transmembrane helix</keyword>
<keyword evidence="4" id="KW-0309">Germination</keyword>
<feature type="transmembrane region" description="Helical" evidence="8">
    <location>
        <begin position="40"/>
        <end position="61"/>
    </location>
</feature>
<organism evidence="9 10">
    <name type="scientific">Pseudobacillus wudalianchiensis</name>
    <dbReference type="NCBI Taxonomy" id="1743143"/>
    <lineage>
        <taxon>Bacteria</taxon>
        <taxon>Bacillati</taxon>
        <taxon>Bacillota</taxon>
        <taxon>Bacilli</taxon>
        <taxon>Bacillales</taxon>
        <taxon>Bacillaceae</taxon>
        <taxon>Pseudobacillus</taxon>
    </lineage>
</organism>
<feature type="transmembrane region" description="Helical" evidence="8">
    <location>
        <begin position="271"/>
        <end position="290"/>
    </location>
</feature>
<evidence type="ECO:0000256" key="1">
    <source>
        <dbReference type="ARBA" id="ARBA00004141"/>
    </source>
</evidence>
<feature type="transmembrane region" description="Helical" evidence="8">
    <location>
        <begin position="332"/>
        <end position="355"/>
    </location>
</feature>
<feature type="transmembrane region" description="Helical" evidence="8">
    <location>
        <begin position="186"/>
        <end position="203"/>
    </location>
</feature>
<evidence type="ECO:0000256" key="7">
    <source>
        <dbReference type="ARBA" id="ARBA00023136"/>
    </source>
</evidence>
<feature type="transmembrane region" description="Helical" evidence="8">
    <location>
        <begin position="12"/>
        <end position="34"/>
    </location>
</feature>
<reference evidence="10" key="1">
    <citation type="submission" date="2016-05" db="EMBL/GenBank/DDBJ databases">
        <authorList>
            <person name="Liu B."/>
            <person name="Wang J."/>
            <person name="Zhu Y."/>
            <person name="Liu G."/>
            <person name="Chen Q."/>
            <person name="Chen Z."/>
            <person name="Lan J."/>
            <person name="Che J."/>
            <person name="Ge C."/>
            <person name="Shi H."/>
            <person name="Pan Z."/>
            <person name="Liu X."/>
        </authorList>
    </citation>
    <scope>NUCLEOTIDE SEQUENCE [LARGE SCALE GENOMIC DNA]</scope>
    <source>
        <strain evidence="10">FJAT-27215</strain>
    </source>
</reference>
<feature type="transmembrane region" description="Helical" evidence="8">
    <location>
        <begin position="215"/>
        <end position="236"/>
    </location>
</feature>
<name>A0A1B9ATK8_9BACI</name>
<dbReference type="PANTHER" id="PTHR34975:SF2">
    <property type="entry name" value="SPORE GERMINATION PROTEIN A2"/>
    <property type="match status" value="1"/>
</dbReference>
<keyword evidence="5 8" id="KW-0812">Transmembrane</keyword>
<keyword evidence="10" id="KW-1185">Reference proteome</keyword>
<comment type="subcellular location">
    <subcellularLocation>
        <location evidence="1">Membrane</location>
        <topology evidence="1">Multi-pass membrane protein</topology>
    </subcellularLocation>
</comment>
<dbReference type="RefSeq" id="WP_065410569.1">
    <property type="nucleotide sequence ID" value="NZ_MAYT01000023.1"/>
</dbReference>
<feature type="transmembrane region" description="Helical" evidence="8">
    <location>
        <begin position="82"/>
        <end position="102"/>
    </location>
</feature>
<dbReference type="GO" id="GO:0016020">
    <property type="term" value="C:membrane"/>
    <property type="evidence" value="ECO:0007669"/>
    <property type="project" value="UniProtKB-SubCell"/>
</dbReference>
<evidence type="ECO:0000256" key="4">
    <source>
        <dbReference type="ARBA" id="ARBA00022544"/>
    </source>
</evidence>
<keyword evidence="3" id="KW-0813">Transport</keyword>
<dbReference type="AlphaFoldDB" id="A0A1B9ATK8"/>
<protein>
    <submittedName>
        <fullName evidence="9">Spore gernimation protein XB</fullName>
    </submittedName>
</protein>
<dbReference type="InterPro" id="IPR004761">
    <property type="entry name" value="Spore_GerAB"/>
</dbReference>
<dbReference type="GO" id="GO:0009847">
    <property type="term" value="P:spore germination"/>
    <property type="evidence" value="ECO:0007669"/>
    <property type="project" value="InterPro"/>
</dbReference>
<dbReference type="NCBIfam" id="TIGR00912">
    <property type="entry name" value="2A0309"/>
    <property type="match status" value="1"/>
</dbReference>
<dbReference type="Proteomes" id="UP000092578">
    <property type="component" value="Unassembled WGS sequence"/>
</dbReference>